<reference evidence="2 3" key="1">
    <citation type="submission" date="2019-05" db="EMBL/GenBank/DDBJ databases">
        <title>Another draft genome of Portunus trituberculatus and its Hox gene families provides insights of decapod evolution.</title>
        <authorList>
            <person name="Jeong J.-H."/>
            <person name="Song I."/>
            <person name="Kim S."/>
            <person name="Choi T."/>
            <person name="Kim D."/>
            <person name="Ryu S."/>
            <person name="Kim W."/>
        </authorList>
    </citation>
    <scope>NUCLEOTIDE SEQUENCE [LARGE SCALE GENOMIC DNA]</scope>
    <source>
        <tissue evidence="2">Muscle</tissue>
    </source>
</reference>
<evidence type="ECO:0000313" key="3">
    <source>
        <dbReference type="Proteomes" id="UP000324222"/>
    </source>
</evidence>
<dbReference type="Proteomes" id="UP000324222">
    <property type="component" value="Unassembled WGS sequence"/>
</dbReference>
<proteinExistence type="predicted"/>
<evidence type="ECO:0000256" key="1">
    <source>
        <dbReference type="SAM" id="MobiDB-lite"/>
    </source>
</evidence>
<sequence>MTQTGRLAPHPANVPMTQTERLAPHPANVPMTQTGRLASHRVGSHRYPMMCHTGCLCPPPHRGCLAVLSEVRVMGAVLWSGCGLHTQHNTA</sequence>
<comment type="caution">
    <text evidence="2">The sequence shown here is derived from an EMBL/GenBank/DDBJ whole genome shotgun (WGS) entry which is preliminary data.</text>
</comment>
<name>A0A5B7CPX2_PORTR</name>
<dbReference type="AlphaFoldDB" id="A0A5B7CPX2"/>
<dbReference type="EMBL" id="VSRR010000153">
    <property type="protein sequence ID" value="MPC11245.1"/>
    <property type="molecule type" value="Genomic_DNA"/>
</dbReference>
<evidence type="ECO:0000313" key="2">
    <source>
        <dbReference type="EMBL" id="MPC11245.1"/>
    </source>
</evidence>
<keyword evidence="3" id="KW-1185">Reference proteome</keyword>
<gene>
    <name evidence="2" type="ORF">E2C01_003907</name>
</gene>
<accession>A0A5B7CPX2</accession>
<feature type="region of interest" description="Disordered" evidence="1">
    <location>
        <begin position="1"/>
        <end position="31"/>
    </location>
</feature>
<organism evidence="2 3">
    <name type="scientific">Portunus trituberculatus</name>
    <name type="common">Swimming crab</name>
    <name type="synonym">Neptunus trituberculatus</name>
    <dbReference type="NCBI Taxonomy" id="210409"/>
    <lineage>
        <taxon>Eukaryota</taxon>
        <taxon>Metazoa</taxon>
        <taxon>Ecdysozoa</taxon>
        <taxon>Arthropoda</taxon>
        <taxon>Crustacea</taxon>
        <taxon>Multicrustacea</taxon>
        <taxon>Malacostraca</taxon>
        <taxon>Eumalacostraca</taxon>
        <taxon>Eucarida</taxon>
        <taxon>Decapoda</taxon>
        <taxon>Pleocyemata</taxon>
        <taxon>Brachyura</taxon>
        <taxon>Eubrachyura</taxon>
        <taxon>Portunoidea</taxon>
        <taxon>Portunidae</taxon>
        <taxon>Portuninae</taxon>
        <taxon>Portunus</taxon>
    </lineage>
</organism>
<protein>
    <submittedName>
        <fullName evidence="2">Uncharacterized protein</fullName>
    </submittedName>
</protein>